<dbReference type="EMBL" id="LFJV01000016">
    <property type="protein sequence ID" value="KMM34537.1"/>
    <property type="molecule type" value="Genomic_DNA"/>
</dbReference>
<dbReference type="Gene3D" id="1.10.20.150">
    <property type="match status" value="1"/>
</dbReference>
<dbReference type="Gene3D" id="2.60.40.3690">
    <property type="match status" value="1"/>
</dbReference>
<gene>
    <name evidence="3" type="ORF">ACM15_06505</name>
</gene>
<dbReference type="Pfam" id="PF15495">
    <property type="entry name" value="Fimbrillin_C"/>
    <property type="match status" value="1"/>
</dbReference>
<feature type="region of interest" description="Disordered" evidence="1">
    <location>
        <begin position="43"/>
        <end position="64"/>
    </location>
</feature>
<dbReference type="InterPro" id="IPR047786">
    <property type="entry name" value="Mfa1_fim"/>
</dbReference>
<sequence length="535" mass="58502">MKAKSLLLTVLAAALFTGCSDSEGDSPDPSMIGRAFLSLSLQSTTGPSTRATGSIEEKPGSAEESKAGDVKVLLFDEHDLCLGVVPVTGATIGNSDGVSNNNPLAEATDAIAVPPKTAKVFVVINPYTTGWDFTEDKVKNKTWDEINTTLTDAKAENVATADHFMMVSEGDKTTADKGALTDVTTNVKIPDGYTPEKIETAKTEAKGSPAVVNVDRLASKVTVTKAAEADFTIAPTGAKFTFQGWELSVTNKSVRLYSDLVSYDNTTGAVYRKDKNYLENEQPKNPTELRAAFDYLKNIDDTSEDIPEVTRASAASAYCLENTMEAKAQKLGFTTKVVVKAKYTPKDIAENTSYFSWNGKYYTLTALQEEYKNTASGGLKDDLPKFLHRAKLMTDDVFNGADQDAKNKVVEDLTAEKFTAKTGIIGRYCAVRYYHESVCYYDVLIRHDKNVEQKMALGRWGVVRNNWYSISLQSVTGPGTPWIPDPSDPDPTDPTKPDPENPTGPDIDDDENDAYLSVKITINPWTFWTQEANLH</sequence>
<evidence type="ECO:0000313" key="3">
    <source>
        <dbReference type="EMBL" id="KMM34537.1"/>
    </source>
</evidence>
<dbReference type="NCBIfam" id="NF038041">
    <property type="entry name" value="fim_Mfa1_fam"/>
    <property type="match status" value="1"/>
</dbReference>
<evidence type="ECO:0000256" key="1">
    <source>
        <dbReference type="SAM" id="MobiDB-lite"/>
    </source>
</evidence>
<dbReference type="RefSeq" id="WP_048314824.1">
    <property type="nucleotide sequence ID" value="NZ_LFJV01000016.1"/>
</dbReference>
<feature type="region of interest" description="Disordered" evidence="1">
    <location>
        <begin position="478"/>
        <end position="512"/>
    </location>
</feature>
<name>A0A0J6FJD0_9BACT</name>
<dbReference type="PROSITE" id="PS51257">
    <property type="entry name" value="PROKAR_LIPOPROTEIN"/>
    <property type="match status" value="1"/>
</dbReference>
<feature type="compositionally biased region" description="Basic and acidic residues" evidence="1">
    <location>
        <begin position="55"/>
        <end position="64"/>
    </location>
</feature>
<dbReference type="AlphaFoldDB" id="A0A0J6FJD0"/>
<proteinExistence type="predicted"/>
<dbReference type="GO" id="GO:0009418">
    <property type="term" value="C:pilus shaft"/>
    <property type="evidence" value="ECO:0007669"/>
    <property type="project" value="InterPro"/>
</dbReference>
<protein>
    <recommendedName>
        <fullName evidence="2">Minor fimbrium subunit Mfa1 C-terminal domain-containing protein</fullName>
    </recommendedName>
</protein>
<dbReference type="InterPro" id="IPR029140">
    <property type="entry name" value="Mfa1_C"/>
</dbReference>
<dbReference type="PATRIC" id="fig|328812.4.peg.1471"/>
<comment type="caution">
    <text evidence="3">The sequence shown here is derived from an EMBL/GenBank/DDBJ whole genome shotgun (WGS) entry which is preliminary data.</text>
</comment>
<organism evidence="3 4">
    <name type="scientific">Parabacteroides goldsteinii</name>
    <dbReference type="NCBI Taxonomy" id="328812"/>
    <lineage>
        <taxon>Bacteria</taxon>
        <taxon>Pseudomonadati</taxon>
        <taxon>Bacteroidota</taxon>
        <taxon>Bacteroidia</taxon>
        <taxon>Bacteroidales</taxon>
        <taxon>Tannerellaceae</taxon>
        <taxon>Parabacteroides</taxon>
    </lineage>
</organism>
<dbReference type="Proteomes" id="UP000036166">
    <property type="component" value="Unassembled WGS sequence"/>
</dbReference>
<dbReference type="Gene3D" id="2.60.40.2580">
    <property type="match status" value="1"/>
</dbReference>
<reference evidence="3 4" key="1">
    <citation type="submission" date="2015-06" db="EMBL/GenBank/DDBJ databases">
        <title>Draft Genome Sequence of Parabacteroides goldsteinii with Putative Novel Metallo-Beta-Lactamases Isolated from a Blood Culture from a Human Patient.</title>
        <authorList>
            <person name="Krogh T.J."/>
            <person name="Agergaard C.N."/>
            <person name="Moller-Jensen J."/>
            <person name="Justesen U.S."/>
        </authorList>
    </citation>
    <scope>NUCLEOTIDE SEQUENCE [LARGE SCALE GENOMIC DNA]</scope>
    <source>
        <strain evidence="3 4">910340</strain>
    </source>
</reference>
<feature type="domain" description="Minor fimbrium subunit Mfa1 C-terminal" evidence="2">
    <location>
        <begin position="433"/>
        <end position="530"/>
    </location>
</feature>
<accession>A0A0J6FJD0</accession>
<feature type="compositionally biased region" description="Polar residues" evidence="1">
    <location>
        <begin position="43"/>
        <end position="52"/>
    </location>
</feature>
<evidence type="ECO:0000313" key="4">
    <source>
        <dbReference type="Proteomes" id="UP000036166"/>
    </source>
</evidence>
<evidence type="ECO:0000259" key="2">
    <source>
        <dbReference type="Pfam" id="PF15495"/>
    </source>
</evidence>